<dbReference type="SUPFAM" id="SSF103473">
    <property type="entry name" value="MFS general substrate transporter"/>
    <property type="match status" value="1"/>
</dbReference>
<reference evidence="8 9" key="1">
    <citation type="journal article" date="2024" name="Int. J. Mol. Sci.">
        <title>Exploration of Alicyclobacillus spp. Genome in Search of Antibiotic Resistance.</title>
        <authorList>
            <person name="Bucka-Kolendo J."/>
            <person name="Kiousi D.E."/>
            <person name="Dekowska A."/>
            <person name="Mikolajczuk-Szczyrba A."/>
            <person name="Karadedos D.M."/>
            <person name="Michael P."/>
            <person name="Galanis A."/>
            <person name="Sokolowska B."/>
        </authorList>
    </citation>
    <scope>NUCLEOTIDE SEQUENCE [LARGE SCALE GENOMIC DNA]</scope>
    <source>
        <strain evidence="8 9">KKP 3000</strain>
    </source>
</reference>
<evidence type="ECO:0000256" key="1">
    <source>
        <dbReference type="ARBA" id="ARBA00004651"/>
    </source>
</evidence>
<dbReference type="InterPro" id="IPR036259">
    <property type="entry name" value="MFS_trans_sf"/>
</dbReference>
<feature type="domain" description="Major facilitator superfamily (MFS) profile" evidence="7">
    <location>
        <begin position="15"/>
        <end position="416"/>
    </location>
</feature>
<feature type="transmembrane region" description="Helical" evidence="6">
    <location>
        <begin position="111"/>
        <end position="133"/>
    </location>
</feature>
<keyword evidence="9" id="KW-1185">Reference proteome</keyword>
<evidence type="ECO:0000313" key="8">
    <source>
        <dbReference type="EMBL" id="MFB5191238.1"/>
    </source>
</evidence>
<evidence type="ECO:0000256" key="4">
    <source>
        <dbReference type="ARBA" id="ARBA00022989"/>
    </source>
</evidence>
<proteinExistence type="predicted"/>
<dbReference type="PANTHER" id="PTHR43791:SF100">
    <property type="entry name" value="SUGAR TRANSPORTER"/>
    <property type="match status" value="1"/>
</dbReference>
<accession>A0ABV5AGC7</accession>
<evidence type="ECO:0000313" key="9">
    <source>
        <dbReference type="Proteomes" id="UP001579974"/>
    </source>
</evidence>
<organism evidence="8 9">
    <name type="scientific">Alicyclobacillus fastidiosus</name>
    <dbReference type="NCBI Taxonomy" id="392011"/>
    <lineage>
        <taxon>Bacteria</taxon>
        <taxon>Bacillati</taxon>
        <taxon>Bacillota</taxon>
        <taxon>Bacilli</taxon>
        <taxon>Bacillales</taxon>
        <taxon>Alicyclobacillaceae</taxon>
        <taxon>Alicyclobacillus</taxon>
    </lineage>
</organism>
<feature type="transmembrane region" description="Helical" evidence="6">
    <location>
        <begin position="361"/>
        <end position="381"/>
    </location>
</feature>
<gene>
    <name evidence="8" type="ORF">KKP3000_000008</name>
</gene>
<name>A0ABV5AGC7_9BACL</name>
<feature type="transmembrane region" description="Helical" evidence="6">
    <location>
        <begin position="393"/>
        <end position="411"/>
    </location>
</feature>
<keyword evidence="5 6" id="KW-0472">Membrane</keyword>
<dbReference type="InterPro" id="IPR011701">
    <property type="entry name" value="MFS"/>
</dbReference>
<comment type="caution">
    <text evidence="8">The sequence shown here is derived from an EMBL/GenBank/DDBJ whole genome shotgun (WGS) entry which is preliminary data.</text>
</comment>
<dbReference type="PANTHER" id="PTHR43791">
    <property type="entry name" value="PERMEASE-RELATED"/>
    <property type="match status" value="1"/>
</dbReference>
<feature type="transmembrane region" description="Helical" evidence="6">
    <location>
        <begin position="172"/>
        <end position="190"/>
    </location>
</feature>
<feature type="transmembrane region" description="Helical" evidence="6">
    <location>
        <begin position="82"/>
        <end position="105"/>
    </location>
</feature>
<evidence type="ECO:0000256" key="3">
    <source>
        <dbReference type="ARBA" id="ARBA00022692"/>
    </source>
</evidence>
<dbReference type="Proteomes" id="UP001579974">
    <property type="component" value="Unassembled WGS sequence"/>
</dbReference>
<keyword evidence="4 6" id="KW-1133">Transmembrane helix</keyword>
<feature type="transmembrane region" description="Helical" evidence="6">
    <location>
        <begin position="48"/>
        <end position="70"/>
    </location>
</feature>
<dbReference type="PROSITE" id="PS50850">
    <property type="entry name" value="MFS"/>
    <property type="match status" value="1"/>
</dbReference>
<feature type="transmembrane region" description="Helical" evidence="6">
    <location>
        <begin position="234"/>
        <end position="255"/>
    </location>
</feature>
<keyword evidence="2" id="KW-0813">Transport</keyword>
<dbReference type="Pfam" id="PF07690">
    <property type="entry name" value="MFS_1"/>
    <property type="match status" value="2"/>
</dbReference>
<sequence length="436" mass="47988">MNAQKALPTSRWARLIPIVFITYSLAYLDRSNYGFGAASGMKQALHITGTSSAMLGALFFLGYFVFQVPGAHYAEKYSAKKLIFWALIIWGVLASVQGIITNIPLLFIDRFLLGVVESAVMPAMLVFISHWFVKQERSRANTFLILGNPVTVLWMSVISGYLVQWFHWQGMFVIEGVPSIIWAFVWLAVVRDRPKEAKWLSPSEQLAVEDSLKREQDALKEVKNYRAAFRSKPVVLLSLQYFFWSIGVYGFVLWLPSIIQSASKVGIVGTGWLTAIPYLLAAVLMILSSYFSDRTGNRKAYVWVSLLVGAVAFYGSYLLGGSNFWISFVLLVIAGGAMYAPYGSFFAIVPELLPQNVAGAAMALINGMGALGSFVGSYVVGYLNSATGNPNTSYAFMAISLVLSVIFTLVVRTQHSLTRPNAVTAEVSSTGSESIR</sequence>
<feature type="transmembrane region" description="Helical" evidence="6">
    <location>
        <begin position="12"/>
        <end position="28"/>
    </location>
</feature>
<evidence type="ECO:0000256" key="5">
    <source>
        <dbReference type="ARBA" id="ARBA00023136"/>
    </source>
</evidence>
<dbReference type="EMBL" id="JBDXSU010000010">
    <property type="protein sequence ID" value="MFB5191238.1"/>
    <property type="molecule type" value="Genomic_DNA"/>
</dbReference>
<evidence type="ECO:0000256" key="2">
    <source>
        <dbReference type="ARBA" id="ARBA00022448"/>
    </source>
</evidence>
<protein>
    <submittedName>
        <fullName evidence="8">MFS transporter</fullName>
    </submittedName>
</protein>
<dbReference type="CDD" id="cd17319">
    <property type="entry name" value="MFS_ExuT_GudP_like"/>
    <property type="match status" value="1"/>
</dbReference>
<feature type="transmembrane region" description="Helical" evidence="6">
    <location>
        <begin position="300"/>
        <end position="319"/>
    </location>
</feature>
<comment type="subcellular location">
    <subcellularLocation>
        <location evidence="1">Cell membrane</location>
        <topology evidence="1">Multi-pass membrane protein</topology>
    </subcellularLocation>
</comment>
<feature type="transmembrane region" description="Helical" evidence="6">
    <location>
        <begin position="145"/>
        <end position="166"/>
    </location>
</feature>
<keyword evidence="3 6" id="KW-0812">Transmembrane</keyword>
<dbReference type="RefSeq" id="WP_275473854.1">
    <property type="nucleotide sequence ID" value="NZ_CP162940.1"/>
</dbReference>
<dbReference type="Gene3D" id="1.20.1250.20">
    <property type="entry name" value="MFS general substrate transporter like domains"/>
    <property type="match status" value="2"/>
</dbReference>
<evidence type="ECO:0000256" key="6">
    <source>
        <dbReference type="SAM" id="Phobius"/>
    </source>
</evidence>
<evidence type="ECO:0000259" key="7">
    <source>
        <dbReference type="PROSITE" id="PS50850"/>
    </source>
</evidence>
<feature type="transmembrane region" description="Helical" evidence="6">
    <location>
        <begin position="325"/>
        <end position="349"/>
    </location>
</feature>
<dbReference type="InterPro" id="IPR020846">
    <property type="entry name" value="MFS_dom"/>
</dbReference>
<feature type="transmembrane region" description="Helical" evidence="6">
    <location>
        <begin position="267"/>
        <end position="288"/>
    </location>
</feature>